<dbReference type="InterPro" id="IPR005135">
    <property type="entry name" value="Endo/exonuclease/phosphatase"/>
</dbReference>
<keyword evidence="3" id="KW-0378">Hydrolase</keyword>
<comment type="caution">
    <text evidence="3">The sequence shown here is derived from an EMBL/GenBank/DDBJ whole genome shotgun (WGS) entry which is preliminary data.</text>
</comment>
<evidence type="ECO:0000313" key="3">
    <source>
        <dbReference type="EMBL" id="MFC3302502.1"/>
    </source>
</evidence>
<keyword evidence="4" id="KW-1185">Reference proteome</keyword>
<keyword evidence="3" id="KW-0540">Nuclease</keyword>
<organism evidence="3 4">
    <name type="scientific">Parvularcula lutaonensis</name>
    <dbReference type="NCBI Taxonomy" id="491923"/>
    <lineage>
        <taxon>Bacteria</taxon>
        <taxon>Pseudomonadati</taxon>
        <taxon>Pseudomonadota</taxon>
        <taxon>Alphaproteobacteria</taxon>
        <taxon>Parvularculales</taxon>
        <taxon>Parvularculaceae</taxon>
        <taxon>Parvularcula</taxon>
    </lineage>
</organism>
<dbReference type="PROSITE" id="PS51257">
    <property type="entry name" value="PROKAR_LIPOPROTEIN"/>
    <property type="match status" value="1"/>
</dbReference>
<feature type="domain" description="Endonuclease/exonuclease/phosphatase" evidence="2">
    <location>
        <begin position="53"/>
        <end position="402"/>
    </location>
</feature>
<sequence>MARRLLPLLLLVLIAACGQREEAGEKAMPSPVSDEAPIPDEAPSNPEPLRIATFNVSLYRSEGGQLLEDLREDADPQIEAVREVIRRVDPDILVLNEFDHDETGEALALFAQQLDLGYDHWLSLPSNTGVPSGVDYDGDGRADHPEGSREYGNDSFGYGVHPGQYAIAILSRYPIDKGGVRTFRELLWKDMPGNLLPTEFYSEEAQQVFRLSSKTHADVPVMVGDETLHMILAHPTPPGFDGPEDRNGRRNHDEIRLIENYIDGADWLVDDAGKAGGLDAGAYFVIAGDLNADPVDGDVPDGIEPHAIVSLLQNPQLTDPEPRSAGGVEAAERQGGNNLRQSGDPALDTGDFSDSRVGNLRIDYVLPSSNLDVVGSGVFWPAEGEDGFDLVGPGFPPVSSDHRMVWVDLLFPPDE</sequence>
<protein>
    <submittedName>
        <fullName evidence="3">Endonuclease/exonuclease/phosphatase family protein</fullName>
    </submittedName>
</protein>
<dbReference type="SUPFAM" id="SSF56219">
    <property type="entry name" value="DNase I-like"/>
    <property type="match status" value="1"/>
</dbReference>
<dbReference type="Proteomes" id="UP001595607">
    <property type="component" value="Unassembled WGS sequence"/>
</dbReference>
<gene>
    <name evidence="3" type="ORF">ACFONP_07130</name>
</gene>
<evidence type="ECO:0000256" key="1">
    <source>
        <dbReference type="SAM" id="MobiDB-lite"/>
    </source>
</evidence>
<accession>A0ABV7MCD9</accession>
<dbReference type="RefSeq" id="WP_229786014.1">
    <property type="nucleotide sequence ID" value="NZ_BMXU01000001.1"/>
</dbReference>
<feature type="region of interest" description="Disordered" evidence="1">
    <location>
        <begin position="315"/>
        <end position="352"/>
    </location>
</feature>
<feature type="region of interest" description="Disordered" evidence="1">
    <location>
        <begin position="23"/>
        <end position="47"/>
    </location>
</feature>
<dbReference type="InterPro" id="IPR036691">
    <property type="entry name" value="Endo/exonu/phosph_ase_sf"/>
</dbReference>
<dbReference type="EMBL" id="JBHRVA010000002">
    <property type="protein sequence ID" value="MFC3302502.1"/>
    <property type="molecule type" value="Genomic_DNA"/>
</dbReference>
<dbReference type="Pfam" id="PF03372">
    <property type="entry name" value="Exo_endo_phos"/>
    <property type="match status" value="1"/>
</dbReference>
<dbReference type="Gene3D" id="3.60.10.10">
    <property type="entry name" value="Endonuclease/exonuclease/phosphatase"/>
    <property type="match status" value="1"/>
</dbReference>
<dbReference type="GO" id="GO:0004519">
    <property type="term" value="F:endonuclease activity"/>
    <property type="evidence" value="ECO:0007669"/>
    <property type="project" value="UniProtKB-KW"/>
</dbReference>
<reference evidence="4" key="1">
    <citation type="journal article" date="2019" name="Int. J. Syst. Evol. Microbiol.">
        <title>The Global Catalogue of Microorganisms (GCM) 10K type strain sequencing project: providing services to taxonomists for standard genome sequencing and annotation.</title>
        <authorList>
            <consortium name="The Broad Institute Genomics Platform"/>
            <consortium name="The Broad Institute Genome Sequencing Center for Infectious Disease"/>
            <person name="Wu L."/>
            <person name="Ma J."/>
        </authorList>
    </citation>
    <scope>NUCLEOTIDE SEQUENCE [LARGE SCALE GENOMIC DNA]</scope>
    <source>
        <strain evidence="4">KCTC 22245</strain>
    </source>
</reference>
<evidence type="ECO:0000259" key="2">
    <source>
        <dbReference type="Pfam" id="PF03372"/>
    </source>
</evidence>
<keyword evidence="3" id="KW-0255">Endonuclease</keyword>
<name>A0ABV7MCD9_9PROT</name>
<proteinExistence type="predicted"/>
<evidence type="ECO:0000313" key="4">
    <source>
        <dbReference type="Proteomes" id="UP001595607"/>
    </source>
</evidence>